<dbReference type="InterPro" id="IPR054030">
    <property type="entry name" value="Gp5_Vgr_C"/>
</dbReference>
<feature type="domain" description="Gp5/Type VI secretion system Vgr protein OB-fold" evidence="3">
    <location>
        <begin position="420"/>
        <end position="489"/>
    </location>
</feature>
<dbReference type="Gene3D" id="4.10.220.110">
    <property type="match status" value="1"/>
</dbReference>
<name>A0A1N6M526_9VIBR</name>
<protein>
    <submittedName>
        <fullName evidence="5">Phage-related baseplate assembly protein</fullName>
    </submittedName>
</protein>
<dbReference type="Pfam" id="PF04717">
    <property type="entry name" value="Phage_base_V"/>
    <property type="match status" value="1"/>
</dbReference>
<proteinExistence type="inferred from homology"/>
<dbReference type="Gene3D" id="3.55.50.10">
    <property type="entry name" value="Baseplate protein-like domains"/>
    <property type="match status" value="1"/>
</dbReference>
<feature type="transmembrane region" description="Helical" evidence="2">
    <location>
        <begin position="915"/>
        <end position="948"/>
    </location>
</feature>
<dbReference type="Pfam" id="PF22178">
    <property type="entry name" value="Gp5_trimer_C"/>
    <property type="match status" value="1"/>
</dbReference>
<comment type="similarity">
    <text evidence="1">Belongs to the VgrG protein family.</text>
</comment>
<keyword evidence="2" id="KW-0472">Membrane</keyword>
<feature type="transmembrane region" description="Helical" evidence="2">
    <location>
        <begin position="875"/>
        <end position="894"/>
    </location>
</feature>
<dbReference type="AlphaFoldDB" id="A0A1N6M526"/>
<evidence type="ECO:0000313" key="6">
    <source>
        <dbReference type="Proteomes" id="UP000184774"/>
    </source>
</evidence>
<dbReference type="PANTHER" id="PTHR32305:SF11">
    <property type="entry name" value="TYPE VI SECRETION SYSTEM SPIKE PROTEIN VGRG3"/>
    <property type="match status" value="1"/>
</dbReference>
<keyword evidence="2" id="KW-1133">Transmembrane helix</keyword>
<evidence type="ECO:0000259" key="3">
    <source>
        <dbReference type="Pfam" id="PF04717"/>
    </source>
</evidence>
<gene>
    <name evidence="5" type="ORF">VSP9026_02245</name>
</gene>
<dbReference type="Gene3D" id="2.40.50.230">
    <property type="entry name" value="Gp5 N-terminal domain"/>
    <property type="match status" value="1"/>
</dbReference>
<evidence type="ECO:0000256" key="2">
    <source>
        <dbReference type="SAM" id="Phobius"/>
    </source>
</evidence>
<evidence type="ECO:0000259" key="4">
    <source>
        <dbReference type="Pfam" id="PF22178"/>
    </source>
</evidence>
<dbReference type="SUPFAM" id="SSF69279">
    <property type="entry name" value="Phage tail proteins"/>
    <property type="match status" value="2"/>
</dbReference>
<dbReference type="Gene3D" id="2.30.110.50">
    <property type="match status" value="1"/>
</dbReference>
<reference evidence="5 6" key="1">
    <citation type="submission" date="2016-12" db="EMBL/GenBank/DDBJ databases">
        <authorList>
            <person name="Song W.-J."/>
            <person name="Kurnit D.M."/>
        </authorList>
    </citation>
    <scope>NUCLEOTIDE SEQUENCE [LARGE SCALE GENOMIC DNA]</scope>
    <source>
        <strain evidence="5 6">CECT 9026</strain>
    </source>
</reference>
<dbReference type="InterPro" id="IPR006533">
    <property type="entry name" value="T6SS_Vgr_RhsGE"/>
</dbReference>
<organism evidence="5 6">
    <name type="scientific">Vibrio spartinae</name>
    <dbReference type="NCBI Taxonomy" id="1918945"/>
    <lineage>
        <taxon>Bacteria</taxon>
        <taxon>Pseudomonadati</taxon>
        <taxon>Pseudomonadota</taxon>
        <taxon>Gammaproteobacteria</taxon>
        <taxon>Vibrionales</taxon>
        <taxon>Vibrionaceae</taxon>
        <taxon>Vibrio</taxon>
    </lineage>
</organism>
<dbReference type="Proteomes" id="UP000184774">
    <property type="component" value="Unassembled WGS sequence"/>
</dbReference>
<dbReference type="PANTHER" id="PTHR32305">
    <property type="match status" value="1"/>
</dbReference>
<dbReference type="EMBL" id="FSSB01000014">
    <property type="protein sequence ID" value="SIO94534.1"/>
    <property type="molecule type" value="Genomic_DNA"/>
</dbReference>
<dbReference type="SUPFAM" id="SSF69349">
    <property type="entry name" value="Phage fibre proteins"/>
    <property type="match status" value="1"/>
</dbReference>
<dbReference type="SUPFAM" id="SSF69255">
    <property type="entry name" value="gp5 N-terminal domain-like"/>
    <property type="match status" value="1"/>
</dbReference>
<keyword evidence="2" id="KW-0812">Transmembrane</keyword>
<evidence type="ECO:0000313" key="5">
    <source>
        <dbReference type="EMBL" id="SIO94534.1"/>
    </source>
</evidence>
<dbReference type="NCBIfam" id="TIGR03361">
    <property type="entry name" value="VI_Rhs_Vgr"/>
    <property type="match status" value="1"/>
</dbReference>
<dbReference type="Pfam" id="PF05954">
    <property type="entry name" value="Phage_GPD"/>
    <property type="match status" value="1"/>
</dbReference>
<dbReference type="InterPro" id="IPR037026">
    <property type="entry name" value="Vgr_OB-fold_dom_sf"/>
</dbReference>
<dbReference type="InterPro" id="IPR017847">
    <property type="entry name" value="T6SS_RhsGE_Vgr_subset"/>
</dbReference>
<dbReference type="InterPro" id="IPR006531">
    <property type="entry name" value="Gp5/Vgr_OB"/>
</dbReference>
<dbReference type="InterPro" id="IPR050708">
    <property type="entry name" value="T6SS_VgrG/RHS"/>
</dbReference>
<evidence type="ECO:0000256" key="1">
    <source>
        <dbReference type="ARBA" id="ARBA00005558"/>
    </source>
</evidence>
<feature type="domain" description="Gp5/Type VI secretion system Vgr C-terminal trimerisation" evidence="4">
    <location>
        <begin position="507"/>
        <end position="611"/>
    </location>
</feature>
<accession>A0A1N6M526</accession>
<sequence length="975" mass="108452">MHSYENNIINKYQSPSIRKQHRQTFMTRLKFKLTIDGVNDETLVVRDYQGVESISDSVDDQGQPVYGYRYRIDIASRNSDLSFEQMVDSSALLEVLRDQEVVQKVHGIIRNFSRGDTGHHHTFYLLTLVPSLERLSLRHNSRIFQQLDVPEILSVLFQEMDINDYAFSVRRECAKREYCVQYRETDLAFFHRLAAEEGLMYHFEHQQDKHVLVITDNPEGFGRLAMPVPYNALSGGVFETPYISTLTEHKQMDVSDVRLGDYSFKKPSYNLAQSATGADMSYQRGDYEHFDHPGRFKDDPSGQAFTQIRLEALRRHAHTFSGKSNEAQLQAGKRFDLMEHLDGEMNRNYLLIQVTHQGSQPQALEESGGSGATTYANQFAAVGGDQVWRMTPRNKPILKFPTMAKVVGPDGEEIYCDEHGRVKVHFSWNRKAWDRYGSSNEQSSCWLRVTQGWAGAQYGMMAVPRIGHEVVVHFLNGDPDQPIITGRTYNANNVTPYPLPEHKTKTVIRTETHQGEGYNELSFEDQSGSEKIYLHAQKDTDTLVENDATTHIKHNQSTTIDNDRYSHIKVNDHHTVSGEARTKIAKSQTLMIEGELHVKAGKVWVNEAGTEIHIKAGEHVVIEAGNEITLKAGGSFVKVDPSGVSLSGAGVNLNSGGSAGSGSGFSGENVILPHLSAKATAGQKATYFSKQATLTTADAVVKTQMPNRVKENSAMNITEDSTDVAASASAGSGEPVKVDPENMYWPNYDFIHHREIAVEYTQKAVDLAVLSLEEAEEFANNLWREYNGKDTLDNTKKVWDGAANAHDAYRLAKGLGGMGVVVYTKPFNGRDYVIIKGYKKHLKTLMKGNRWRANNPQVVQLGLGTKNMARNMLRVGLVVDIIFAVAINAVDFFVHDEKTMADLVGRSGVDIAKGMIATGAGTVAAVVASVYSAPLIAVGCIFAGVGFIISVGLDWADNEWGISDVIVEKLKEVNE</sequence>
<dbReference type="NCBIfam" id="TIGR01646">
    <property type="entry name" value="vgr_GE"/>
    <property type="match status" value="1"/>
</dbReference>